<keyword evidence="3" id="KW-1185">Reference proteome</keyword>
<protein>
    <submittedName>
        <fullName evidence="2">Uncharacterized protein</fullName>
    </submittedName>
</protein>
<proteinExistence type="predicted"/>
<comment type="caution">
    <text evidence="2">The sequence shown here is derived from an EMBL/GenBank/DDBJ whole genome shotgun (WGS) entry which is preliminary data.</text>
</comment>
<reference evidence="2 3" key="1">
    <citation type="journal article" date="2018" name="Evol. Lett.">
        <title>Horizontal gene cluster transfer increased hallucinogenic mushroom diversity.</title>
        <authorList>
            <person name="Reynolds H.T."/>
            <person name="Vijayakumar V."/>
            <person name="Gluck-Thaler E."/>
            <person name="Korotkin H.B."/>
            <person name="Matheny P.B."/>
            <person name="Slot J.C."/>
        </authorList>
    </citation>
    <scope>NUCLEOTIDE SEQUENCE [LARGE SCALE GENOMIC DNA]</scope>
    <source>
        <strain evidence="2 3">SRW20</strain>
    </source>
</reference>
<dbReference type="InParanoid" id="A0A409XZV0"/>
<dbReference type="AlphaFoldDB" id="A0A409XZV0"/>
<gene>
    <name evidence="2" type="ORF">CVT26_005637</name>
</gene>
<sequence>MGPPPQTYNPSHAHSRTGTISDTSSPASPSPSPSSACSFFHVVGVFTFPPTSSHLSASQFAHVHNSTYILIYLGLVIRSKSPSNFHRSPAIFDKTWRPSYIAKPEIPWVTELAMQPLQHVGERIWRRCAVDSPPSGDELV</sequence>
<feature type="compositionally biased region" description="Polar residues" evidence="1">
    <location>
        <begin position="8"/>
        <end position="23"/>
    </location>
</feature>
<organism evidence="2 3">
    <name type="scientific">Gymnopilus dilepis</name>
    <dbReference type="NCBI Taxonomy" id="231916"/>
    <lineage>
        <taxon>Eukaryota</taxon>
        <taxon>Fungi</taxon>
        <taxon>Dikarya</taxon>
        <taxon>Basidiomycota</taxon>
        <taxon>Agaricomycotina</taxon>
        <taxon>Agaricomycetes</taxon>
        <taxon>Agaricomycetidae</taxon>
        <taxon>Agaricales</taxon>
        <taxon>Agaricineae</taxon>
        <taxon>Hymenogastraceae</taxon>
        <taxon>Gymnopilus</taxon>
    </lineage>
</organism>
<name>A0A409XZV0_9AGAR</name>
<dbReference type="EMBL" id="NHYE01001382">
    <property type="protein sequence ID" value="PPQ96300.1"/>
    <property type="molecule type" value="Genomic_DNA"/>
</dbReference>
<feature type="region of interest" description="Disordered" evidence="1">
    <location>
        <begin position="1"/>
        <end position="30"/>
    </location>
</feature>
<evidence type="ECO:0000256" key="1">
    <source>
        <dbReference type="SAM" id="MobiDB-lite"/>
    </source>
</evidence>
<evidence type="ECO:0000313" key="3">
    <source>
        <dbReference type="Proteomes" id="UP000284706"/>
    </source>
</evidence>
<dbReference type="Proteomes" id="UP000284706">
    <property type="component" value="Unassembled WGS sequence"/>
</dbReference>
<accession>A0A409XZV0</accession>
<evidence type="ECO:0000313" key="2">
    <source>
        <dbReference type="EMBL" id="PPQ96300.1"/>
    </source>
</evidence>